<dbReference type="Pfam" id="PF01566">
    <property type="entry name" value="Nramp"/>
    <property type="match status" value="1"/>
</dbReference>
<sequence length="570" mass="59632">MAKTPRTHARGPAPTTPAGAYAPGPAPATGAYAVLDSAHLGDIQGAFGTIRLEDTSAPRSWRTRFKTLLAIIGPGLIVMVGDNDAGAFGTYTEAGQNYGTSLLWTLLLLVPVLYVNQEMVLRLGAVTGVGHARLILERFGRFWGAFSVIDLFILNALTIVTEFIGISIGLSYLGVPKIPGVIAAAVVVVGAASTGSFKTFERVCLTLVAGSLLLVPVFFLAGPDYGQMAHDLIAPGLPAGSNIADVTLLIIAIVGTTIAPWQLFFQQSYVIDKRITPRYMKYEKVDLWLGIAIVILGAAAIISFTASTFAGKPEFGQFTDAGGVAEGLGTYVGRLAGILFALALIDASIIGAAAVGLSTSYALGDVLGLKHSLHRKVSEAKGFYAAFAGIILVSAVIVIIPGSPLGLLTVGVQVLAGVLLPSATLFLLLLCNDRQVMGPWVNGRAMNIFTSIVIAVLVILSVVLTAATLFPGLDGDAIIAILGGGALLAVLAAAAITALRIRARMQGRTTPEPAVDRSQRLMWRMPPLALLERPQLSLTRRVGLGVLWAYLILAMALVVVRVVQLALGAP</sequence>
<feature type="transmembrane region" description="Helical" evidence="7">
    <location>
        <begin position="285"/>
        <end position="306"/>
    </location>
</feature>
<keyword evidence="4 7" id="KW-1133">Transmembrane helix</keyword>
<dbReference type="KEGG" id="spue:AB5L97_16880"/>
<feature type="transmembrane region" description="Helical" evidence="7">
    <location>
        <begin position="65"/>
        <end position="81"/>
    </location>
</feature>
<feature type="transmembrane region" description="Helical" evidence="7">
    <location>
        <begin position="204"/>
        <end position="223"/>
    </location>
</feature>
<feature type="transmembrane region" description="Helical" evidence="7">
    <location>
        <begin position="178"/>
        <end position="197"/>
    </location>
</feature>
<feature type="transmembrane region" description="Helical" evidence="7">
    <location>
        <begin position="452"/>
        <end position="471"/>
    </location>
</feature>
<evidence type="ECO:0000256" key="1">
    <source>
        <dbReference type="ARBA" id="ARBA00004141"/>
    </source>
</evidence>
<keyword evidence="2" id="KW-0813">Transport</keyword>
<evidence type="ECO:0000256" key="5">
    <source>
        <dbReference type="ARBA" id="ARBA00023136"/>
    </source>
</evidence>
<evidence type="ECO:0000256" key="6">
    <source>
        <dbReference type="SAM" id="MobiDB-lite"/>
    </source>
</evidence>
<protein>
    <submittedName>
        <fullName evidence="8">NRAMP family divalent metal transporter</fullName>
    </submittedName>
</protein>
<reference evidence="8" key="1">
    <citation type="submission" date="2024-07" db="EMBL/GenBank/DDBJ databases">
        <authorList>
            <person name="fu j."/>
        </authorList>
    </citation>
    <scope>NUCLEOTIDE SEQUENCE</scope>
    <source>
        <strain evidence="8">P10A9</strain>
    </source>
</reference>
<proteinExistence type="predicted"/>
<dbReference type="GO" id="GO:0034755">
    <property type="term" value="P:iron ion transmembrane transport"/>
    <property type="evidence" value="ECO:0007669"/>
    <property type="project" value="TreeGrafter"/>
</dbReference>
<organism evidence="8">
    <name type="scientific">Sinomonas puerhi</name>
    <dbReference type="NCBI Taxonomy" id="3238584"/>
    <lineage>
        <taxon>Bacteria</taxon>
        <taxon>Bacillati</taxon>
        <taxon>Actinomycetota</taxon>
        <taxon>Actinomycetes</taxon>
        <taxon>Micrococcales</taxon>
        <taxon>Micrococcaceae</taxon>
        <taxon>Sinomonas</taxon>
    </lineage>
</organism>
<feature type="transmembrane region" description="Helical" evidence="7">
    <location>
        <begin position="101"/>
        <end position="121"/>
    </location>
</feature>
<feature type="transmembrane region" description="Helical" evidence="7">
    <location>
        <begin position="407"/>
        <end position="431"/>
    </location>
</feature>
<dbReference type="InterPro" id="IPR001046">
    <property type="entry name" value="NRAMP_fam"/>
</dbReference>
<dbReference type="GO" id="GO:0005886">
    <property type="term" value="C:plasma membrane"/>
    <property type="evidence" value="ECO:0007669"/>
    <property type="project" value="TreeGrafter"/>
</dbReference>
<evidence type="ECO:0000256" key="2">
    <source>
        <dbReference type="ARBA" id="ARBA00022448"/>
    </source>
</evidence>
<dbReference type="RefSeq" id="WP_369045523.1">
    <property type="nucleotide sequence ID" value="NZ_CP163302.1"/>
</dbReference>
<feature type="transmembrane region" description="Helical" evidence="7">
    <location>
        <begin position="477"/>
        <end position="499"/>
    </location>
</feature>
<evidence type="ECO:0000256" key="4">
    <source>
        <dbReference type="ARBA" id="ARBA00022989"/>
    </source>
</evidence>
<accession>A0AB39L2D4</accession>
<evidence type="ECO:0000256" key="3">
    <source>
        <dbReference type="ARBA" id="ARBA00022692"/>
    </source>
</evidence>
<evidence type="ECO:0000313" key="8">
    <source>
        <dbReference type="EMBL" id="XDP44923.1"/>
    </source>
</evidence>
<feature type="compositionally biased region" description="Low complexity" evidence="6">
    <location>
        <begin position="10"/>
        <end position="22"/>
    </location>
</feature>
<feature type="transmembrane region" description="Helical" evidence="7">
    <location>
        <begin position="542"/>
        <end position="567"/>
    </location>
</feature>
<dbReference type="AlphaFoldDB" id="A0AB39L2D4"/>
<dbReference type="GO" id="GO:0005384">
    <property type="term" value="F:manganese ion transmembrane transporter activity"/>
    <property type="evidence" value="ECO:0007669"/>
    <property type="project" value="TreeGrafter"/>
</dbReference>
<comment type="subcellular location">
    <subcellularLocation>
        <location evidence="1">Membrane</location>
        <topology evidence="1">Multi-pass membrane protein</topology>
    </subcellularLocation>
</comment>
<dbReference type="GO" id="GO:0015086">
    <property type="term" value="F:cadmium ion transmembrane transporter activity"/>
    <property type="evidence" value="ECO:0007669"/>
    <property type="project" value="TreeGrafter"/>
</dbReference>
<name>A0AB39L2D4_9MICC</name>
<dbReference type="PANTHER" id="PTHR11706:SF33">
    <property type="entry name" value="NATURAL RESISTANCE-ASSOCIATED MACROPHAGE PROTEIN 2"/>
    <property type="match status" value="1"/>
</dbReference>
<feature type="transmembrane region" description="Helical" evidence="7">
    <location>
        <begin position="142"/>
        <end position="172"/>
    </location>
</feature>
<gene>
    <name evidence="8" type="ORF">AB5L97_16880</name>
</gene>
<evidence type="ECO:0000256" key="7">
    <source>
        <dbReference type="SAM" id="Phobius"/>
    </source>
</evidence>
<feature type="transmembrane region" description="Helical" evidence="7">
    <location>
        <begin position="243"/>
        <end position="264"/>
    </location>
</feature>
<feature type="region of interest" description="Disordered" evidence="6">
    <location>
        <begin position="1"/>
        <end position="22"/>
    </location>
</feature>
<feature type="transmembrane region" description="Helical" evidence="7">
    <location>
        <begin position="383"/>
        <end position="401"/>
    </location>
</feature>
<feature type="transmembrane region" description="Helical" evidence="7">
    <location>
        <begin position="338"/>
        <end position="363"/>
    </location>
</feature>
<dbReference type="EMBL" id="CP163302">
    <property type="protein sequence ID" value="XDP44923.1"/>
    <property type="molecule type" value="Genomic_DNA"/>
</dbReference>
<keyword evidence="5 7" id="KW-0472">Membrane</keyword>
<dbReference type="PANTHER" id="PTHR11706">
    <property type="entry name" value="SOLUTE CARRIER PROTEIN FAMILY 11 MEMBER"/>
    <property type="match status" value="1"/>
</dbReference>
<keyword evidence="3 7" id="KW-0812">Transmembrane</keyword>